<dbReference type="EMBL" id="JABVEC010000017">
    <property type="protein sequence ID" value="MBC6468128.1"/>
    <property type="molecule type" value="Genomic_DNA"/>
</dbReference>
<dbReference type="InterPro" id="IPR036514">
    <property type="entry name" value="SGNH_hydro_sf"/>
</dbReference>
<protein>
    <submittedName>
        <fullName evidence="2">SGNH/GDSL hydrolase family protein</fullName>
    </submittedName>
</protein>
<evidence type="ECO:0000313" key="3">
    <source>
        <dbReference type="Proteomes" id="UP000805614"/>
    </source>
</evidence>
<proteinExistence type="predicted"/>
<dbReference type="GO" id="GO:0016787">
    <property type="term" value="F:hydrolase activity"/>
    <property type="evidence" value="ECO:0007669"/>
    <property type="project" value="UniProtKB-KW"/>
</dbReference>
<name>A0ABR7LTF1_9ACTN</name>
<dbReference type="RefSeq" id="WP_187245147.1">
    <property type="nucleotide sequence ID" value="NZ_BAAAOK010000026.1"/>
</dbReference>
<gene>
    <name evidence="2" type="ORF">HKK74_21910</name>
</gene>
<accession>A0ABR7LTF1</accession>
<dbReference type="SUPFAM" id="SSF52266">
    <property type="entry name" value="SGNH hydrolase"/>
    <property type="match status" value="1"/>
</dbReference>
<dbReference type="PANTHER" id="PTHR43784">
    <property type="entry name" value="GDSL-LIKE LIPASE/ACYLHYDROLASE, PUTATIVE (AFU_ORTHOLOGUE AFUA_2G00820)-RELATED"/>
    <property type="match status" value="1"/>
</dbReference>
<comment type="caution">
    <text evidence="2">The sequence shown here is derived from an EMBL/GenBank/DDBJ whole genome shotgun (WGS) entry which is preliminary data.</text>
</comment>
<dbReference type="Gene3D" id="3.40.50.1110">
    <property type="entry name" value="SGNH hydrolase"/>
    <property type="match status" value="1"/>
</dbReference>
<dbReference type="InterPro" id="IPR013830">
    <property type="entry name" value="SGNH_hydro"/>
</dbReference>
<keyword evidence="3" id="KW-1185">Reference proteome</keyword>
<keyword evidence="2" id="KW-0378">Hydrolase</keyword>
<dbReference type="CDD" id="cd01832">
    <property type="entry name" value="SGNH_hydrolase_like_1"/>
    <property type="match status" value="1"/>
</dbReference>
<dbReference type="Proteomes" id="UP000805614">
    <property type="component" value="Unassembled WGS sequence"/>
</dbReference>
<dbReference type="Pfam" id="PF13472">
    <property type="entry name" value="Lipase_GDSL_2"/>
    <property type="match status" value="1"/>
</dbReference>
<dbReference type="InterPro" id="IPR053140">
    <property type="entry name" value="GDSL_Rv0518-like"/>
</dbReference>
<sequence>MTWKRYVAIGDSFTEGLGDPDPDSPGGWRGWADRVAGALAARAEGFAYANLAVRGRLLGQIIEGQLPQAIALGPDLVSVSGGGNDLLRPGTDVDALAERAEDAVRRLRETGADVVMFTGVDPVGSPVIRRTRGRVAVYNEHIRGIAARHGAYVVDQWAMTVLRDWRMWNADRLHMSPAGHRRVALATLEALGVPTGGDWREPLPPLPELSRGARRLADLRWAGGFLVPWVGRRLRGRSSGDDVIAKRIALAPLTLHDD</sequence>
<feature type="domain" description="SGNH hydrolase-type esterase" evidence="1">
    <location>
        <begin position="8"/>
        <end position="182"/>
    </location>
</feature>
<organism evidence="2 3">
    <name type="scientific">Actinomadura alba</name>
    <dbReference type="NCBI Taxonomy" id="406431"/>
    <lineage>
        <taxon>Bacteria</taxon>
        <taxon>Bacillati</taxon>
        <taxon>Actinomycetota</taxon>
        <taxon>Actinomycetes</taxon>
        <taxon>Streptosporangiales</taxon>
        <taxon>Thermomonosporaceae</taxon>
        <taxon>Actinomadura</taxon>
    </lineage>
</organism>
<evidence type="ECO:0000259" key="1">
    <source>
        <dbReference type="Pfam" id="PF13472"/>
    </source>
</evidence>
<dbReference type="PANTHER" id="PTHR43784:SF2">
    <property type="entry name" value="GDSL-LIKE LIPASE_ACYLHYDROLASE, PUTATIVE (AFU_ORTHOLOGUE AFUA_2G00820)-RELATED"/>
    <property type="match status" value="1"/>
</dbReference>
<reference evidence="2 3" key="1">
    <citation type="submission" date="2020-06" db="EMBL/GenBank/DDBJ databases">
        <title>Actinomadura xiongansis sp. nov., isolated from soil of Baiyangdian.</title>
        <authorList>
            <person name="Zhang X."/>
        </authorList>
    </citation>
    <scope>NUCLEOTIDE SEQUENCE [LARGE SCALE GENOMIC DNA]</scope>
    <source>
        <strain evidence="2 3">HBUM206468</strain>
    </source>
</reference>
<evidence type="ECO:0000313" key="2">
    <source>
        <dbReference type="EMBL" id="MBC6468128.1"/>
    </source>
</evidence>